<dbReference type="OrthoDB" id="4404863at2"/>
<keyword evidence="3" id="KW-1185">Reference proteome</keyword>
<protein>
    <submittedName>
        <fullName evidence="2">Uncharacterized protein YraI</fullName>
    </submittedName>
</protein>
<dbReference type="PROSITE" id="PS51781">
    <property type="entry name" value="SH3B"/>
    <property type="match status" value="1"/>
</dbReference>
<dbReference type="Proteomes" id="UP000560081">
    <property type="component" value="Unassembled WGS sequence"/>
</dbReference>
<dbReference type="SMART" id="SM00287">
    <property type="entry name" value="SH3b"/>
    <property type="match status" value="2"/>
</dbReference>
<feature type="chain" id="PRO_5039255135" evidence="1">
    <location>
        <begin position="29"/>
        <end position="412"/>
    </location>
</feature>
<evidence type="ECO:0000313" key="2">
    <source>
        <dbReference type="EMBL" id="MBB4882092.1"/>
    </source>
</evidence>
<dbReference type="PANTHER" id="PTHR34408:SF1">
    <property type="entry name" value="GLYCOSYL HYDROLASE FAMILY 19 DOMAIN-CONTAINING PROTEIN HI_1415"/>
    <property type="match status" value="1"/>
</dbReference>
<reference evidence="2 3" key="1">
    <citation type="submission" date="2020-08" db="EMBL/GenBank/DDBJ databases">
        <title>Sequencing the genomes of 1000 actinobacteria strains.</title>
        <authorList>
            <person name="Klenk H.-P."/>
        </authorList>
    </citation>
    <scope>NUCLEOTIDE SEQUENCE [LARGE SCALE GENOMIC DNA]</scope>
    <source>
        <strain evidence="2 3">DSM 19079</strain>
    </source>
</reference>
<proteinExistence type="predicted"/>
<name>A0A4Y8X3I0_9MICC</name>
<sequence>MTLPSRRSLITGAAAVACAAALPAAASAAMSAEVTLAVYLRATPTWGAVRLHVIPQGALVSLTGRTSGGWNEVVHLGRTGWVASIYLVPAAGAATPTDETTLHVWLRATPSWSAARIVVVPAGESVARTGRVSGAWVEVQWQGRTGWIADDYLRPLATTAAADTRLTASTVLHRTFTSGDQSSVYHVWADGIDWSTPVGVLFYLDGDYFTRSTSRMHNPTAAPLADIAAEANRRNLVCIAVDTPDVYRTGLGYTWWKDKARTSAYFRAFAAHMTRTYRLAADRQWLYGYSGGAEIITISLMAQEQDAWGFAGGGAVILAGGGVPATYSETRLTPAFRALRATWVVGSEDTAGETYPQTWSALGAATAGHRFYADRGFTRARLDVLPGLGHHDYDLAGVLQASLDAAGVTRRR</sequence>
<keyword evidence="1" id="KW-0732">Signal</keyword>
<dbReference type="PROSITE" id="PS51257">
    <property type="entry name" value="PROKAR_LIPOPROTEIN"/>
    <property type="match status" value="1"/>
</dbReference>
<dbReference type="InterPro" id="IPR052354">
    <property type="entry name" value="Cell_Wall_Dynamics_Protein"/>
</dbReference>
<dbReference type="Gene3D" id="3.40.50.1820">
    <property type="entry name" value="alpha/beta hydrolase"/>
    <property type="match status" value="1"/>
</dbReference>
<evidence type="ECO:0000313" key="3">
    <source>
        <dbReference type="Proteomes" id="UP000560081"/>
    </source>
</evidence>
<dbReference type="PROSITE" id="PS51318">
    <property type="entry name" value="TAT"/>
    <property type="match status" value="1"/>
</dbReference>
<dbReference type="Pfam" id="PF08239">
    <property type="entry name" value="SH3_3"/>
    <property type="match status" value="1"/>
</dbReference>
<organism evidence="2 3">
    <name type="scientific">Micrococcus flavus</name>
    <dbReference type="NCBI Taxonomy" id="384602"/>
    <lineage>
        <taxon>Bacteria</taxon>
        <taxon>Bacillati</taxon>
        <taxon>Actinomycetota</taxon>
        <taxon>Actinomycetes</taxon>
        <taxon>Micrococcales</taxon>
        <taxon>Micrococcaceae</taxon>
        <taxon>Micrococcus</taxon>
    </lineage>
</organism>
<evidence type="ECO:0000256" key="1">
    <source>
        <dbReference type="SAM" id="SignalP"/>
    </source>
</evidence>
<feature type="signal peptide" evidence="1">
    <location>
        <begin position="1"/>
        <end position="28"/>
    </location>
</feature>
<dbReference type="EMBL" id="JACHMC010000001">
    <property type="protein sequence ID" value="MBB4882092.1"/>
    <property type="molecule type" value="Genomic_DNA"/>
</dbReference>
<dbReference type="SUPFAM" id="SSF53474">
    <property type="entry name" value="alpha/beta-Hydrolases"/>
    <property type="match status" value="1"/>
</dbReference>
<dbReference type="PANTHER" id="PTHR34408">
    <property type="entry name" value="FAMILY PROTEIN, PUTATIVE-RELATED"/>
    <property type="match status" value="1"/>
</dbReference>
<dbReference type="InterPro" id="IPR006311">
    <property type="entry name" value="TAT_signal"/>
</dbReference>
<dbReference type="RefSeq" id="WP_135028872.1">
    <property type="nucleotide sequence ID" value="NZ_BMLA01000006.1"/>
</dbReference>
<accession>A0A4Y8X3I0</accession>
<dbReference type="Gene3D" id="2.30.30.40">
    <property type="entry name" value="SH3 Domains"/>
    <property type="match status" value="2"/>
</dbReference>
<dbReference type="InterPro" id="IPR029058">
    <property type="entry name" value="AB_hydrolase_fold"/>
</dbReference>
<dbReference type="AlphaFoldDB" id="A0A4Y8X3I0"/>
<dbReference type="InterPro" id="IPR003646">
    <property type="entry name" value="SH3-like_bac-type"/>
</dbReference>
<gene>
    <name evidence="2" type="ORF">BJ976_000443</name>
</gene>
<comment type="caution">
    <text evidence="2">The sequence shown here is derived from an EMBL/GenBank/DDBJ whole genome shotgun (WGS) entry which is preliminary data.</text>
</comment>